<evidence type="ECO:0000256" key="1">
    <source>
        <dbReference type="SAM" id="MobiDB-lite"/>
    </source>
</evidence>
<organism evidence="2 3">
    <name type="scientific">Leptidea sinapis</name>
    <dbReference type="NCBI Taxonomy" id="189913"/>
    <lineage>
        <taxon>Eukaryota</taxon>
        <taxon>Metazoa</taxon>
        <taxon>Ecdysozoa</taxon>
        <taxon>Arthropoda</taxon>
        <taxon>Hexapoda</taxon>
        <taxon>Insecta</taxon>
        <taxon>Pterygota</taxon>
        <taxon>Neoptera</taxon>
        <taxon>Endopterygota</taxon>
        <taxon>Lepidoptera</taxon>
        <taxon>Glossata</taxon>
        <taxon>Ditrysia</taxon>
        <taxon>Papilionoidea</taxon>
        <taxon>Pieridae</taxon>
        <taxon>Dismorphiinae</taxon>
        <taxon>Leptidea</taxon>
    </lineage>
</organism>
<sequence length="180" mass="19083">MCPYRLIFVYWDLKWYMVQERIDRLKVDTIDGAGGSVAVAKSSQLHEEKGSGAIRLAGDAAGGRRGAGGGGGRGAGGVRAQGAGGGAVRSPLGAVARRLRLCLCDSRRSVHRTCDPNTTRAAPPCREYSIPANQFVSTRLYLKELNISGASVPPAPPAAAEPPLPRRRHARAPNTSRLLN</sequence>
<reference evidence="2 3" key="1">
    <citation type="submission" date="2017-07" db="EMBL/GenBank/DDBJ databases">
        <authorList>
            <person name="Talla V."/>
            <person name="Backstrom N."/>
        </authorList>
    </citation>
    <scope>NUCLEOTIDE SEQUENCE [LARGE SCALE GENOMIC DNA]</scope>
</reference>
<proteinExistence type="predicted"/>
<gene>
    <name evidence="2" type="ORF">LSINAPIS_LOCUS12348</name>
</gene>
<evidence type="ECO:0000313" key="3">
    <source>
        <dbReference type="Proteomes" id="UP000324832"/>
    </source>
</evidence>
<dbReference type="EMBL" id="FZQP02005766">
    <property type="protein sequence ID" value="VVD02057.1"/>
    <property type="molecule type" value="Genomic_DNA"/>
</dbReference>
<name>A0A5E4QUK0_9NEOP</name>
<accession>A0A5E4QUK0</accession>
<feature type="region of interest" description="Disordered" evidence="1">
    <location>
        <begin position="64"/>
        <end position="87"/>
    </location>
</feature>
<keyword evidence="3" id="KW-1185">Reference proteome</keyword>
<feature type="compositionally biased region" description="Pro residues" evidence="1">
    <location>
        <begin position="153"/>
        <end position="163"/>
    </location>
</feature>
<protein>
    <submittedName>
        <fullName evidence="2">Uncharacterized protein</fullName>
    </submittedName>
</protein>
<dbReference type="AlphaFoldDB" id="A0A5E4QUK0"/>
<dbReference type="Proteomes" id="UP000324832">
    <property type="component" value="Unassembled WGS sequence"/>
</dbReference>
<feature type="region of interest" description="Disordered" evidence="1">
    <location>
        <begin position="151"/>
        <end position="180"/>
    </location>
</feature>
<evidence type="ECO:0000313" key="2">
    <source>
        <dbReference type="EMBL" id="VVD02057.1"/>
    </source>
</evidence>